<proteinExistence type="predicted"/>
<keyword evidence="2" id="KW-1185">Reference proteome</keyword>
<evidence type="ECO:0000313" key="2">
    <source>
        <dbReference type="Proteomes" id="UP000216852"/>
    </source>
</evidence>
<evidence type="ECO:0000313" key="1">
    <source>
        <dbReference type="EMBL" id="PAE01443.1"/>
    </source>
</evidence>
<protein>
    <submittedName>
        <fullName evidence="1">Uncharacterized protein</fullName>
    </submittedName>
</protein>
<dbReference type="Proteomes" id="UP000216852">
    <property type="component" value="Unassembled WGS sequence"/>
</dbReference>
<dbReference type="EMBL" id="NPBJ01000003">
    <property type="protein sequence ID" value="PAE01443.1"/>
    <property type="molecule type" value="Genomic_DNA"/>
</dbReference>
<organism evidence="1 2">
    <name type="scientific">Terribacillus saccharophilus</name>
    <dbReference type="NCBI Taxonomy" id="361277"/>
    <lineage>
        <taxon>Bacteria</taxon>
        <taxon>Bacillati</taxon>
        <taxon>Bacillota</taxon>
        <taxon>Bacilli</taxon>
        <taxon>Bacillales</taxon>
        <taxon>Bacillaceae</taxon>
        <taxon>Terribacillus</taxon>
    </lineage>
</organism>
<name>A0ABX4H2T5_9BACI</name>
<reference evidence="1 2" key="1">
    <citation type="submission" date="2017-07" db="EMBL/GenBank/DDBJ databases">
        <title>Isolation and whole genome analysis of endospore-forming bacteria from heroin.</title>
        <authorList>
            <person name="Kalinowski J."/>
            <person name="Ahrens B."/>
            <person name="Al-Dilaimi A."/>
            <person name="Winkler A."/>
            <person name="Wibberg D."/>
            <person name="Schleenbecker U."/>
            <person name="Ruckert C."/>
            <person name="Wolfel R."/>
            <person name="Grass G."/>
        </authorList>
    </citation>
    <scope>NUCLEOTIDE SEQUENCE [LARGE SCALE GENOMIC DNA]</scope>
    <source>
        <strain evidence="1 2">7517-1</strain>
    </source>
</reference>
<gene>
    <name evidence="1" type="ORF">CHH48_01450</name>
</gene>
<sequence length="86" mass="10204">MTYYEKSVPSIGNFNIEFNPSDRPVCRVFNDFFIKKKPSLKEFVQQHIFNISRFVLTTITFTYPCWMVDISRQGHIMKQCFNKGVV</sequence>
<comment type="caution">
    <text evidence="1">The sequence shown here is derived from an EMBL/GenBank/DDBJ whole genome shotgun (WGS) entry which is preliminary data.</text>
</comment>
<accession>A0ABX4H2T5</accession>